<sequence length="148" mass="17176">MHRKKSISKKLKRSHHVKSRKARGPSMSLMGNKKIYTLEGNIAFPFTPHPNNPPPRQTPPSPPPVPDAKRRRPLVKIIDDLDRSILYKVTKNKTKKYTTKPNSEENTSGDWGQYQHINFEEFANAKGTKRRHHKKGKNGKKKTMHKRH</sequence>
<reference evidence="2" key="1">
    <citation type="journal article" date="2020" name="Nature">
        <title>Giant virus diversity and host interactions through global metagenomics.</title>
        <authorList>
            <person name="Schulz F."/>
            <person name="Roux S."/>
            <person name="Paez-Espino D."/>
            <person name="Jungbluth S."/>
            <person name="Walsh D.A."/>
            <person name="Denef V.J."/>
            <person name="McMahon K.D."/>
            <person name="Konstantinidis K.T."/>
            <person name="Eloe-Fadrosh E.A."/>
            <person name="Kyrpides N.C."/>
            <person name="Woyke T."/>
        </authorList>
    </citation>
    <scope>NUCLEOTIDE SEQUENCE</scope>
    <source>
        <strain evidence="2">GVMAG-S-3300013094-109</strain>
    </source>
</reference>
<evidence type="ECO:0000313" key="2">
    <source>
        <dbReference type="EMBL" id="QHU21318.1"/>
    </source>
</evidence>
<feature type="region of interest" description="Disordered" evidence="1">
    <location>
        <begin position="1"/>
        <end position="74"/>
    </location>
</feature>
<dbReference type="AlphaFoldDB" id="A0A6C0KYA7"/>
<feature type="compositionally biased region" description="Basic residues" evidence="1">
    <location>
        <begin position="1"/>
        <end position="23"/>
    </location>
</feature>
<feature type="compositionally biased region" description="Pro residues" evidence="1">
    <location>
        <begin position="47"/>
        <end position="66"/>
    </location>
</feature>
<proteinExistence type="predicted"/>
<protein>
    <submittedName>
        <fullName evidence="2">Uncharacterized protein</fullName>
    </submittedName>
</protein>
<accession>A0A6C0KYA7</accession>
<dbReference type="EMBL" id="MN740989">
    <property type="protein sequence ID" value="QHU21318.1"/>
    <property type="molecule type" value="Genomic_DNA"/>
</dbReference>
<feature type="region of interest" description="Disordered" evidence="1">
    <location>
        <begin position="122"/>
        <end position="148"/>
    </location>
</feature>
<name>A0A6C0KYA7_9ZZZZ</name>
<evidence type="ECO:0000256" key="1">
    <source>
        <dbReference type="SAM" id="MobiDB-lite"/>
    </source>
</evidence>
<feature type="compositionally biased region" description="Basic residues" evidence="1">
    <location>
        <begin position="127"/>
        <end position="148"/>
    </location>
</feature>
<organism evidence="2">
    <name type="scientific">viral metagenome</name>
    <dbReference type="NCBI Taxonomy" id="1070528"/>
    <lineage>
        <taxon>unclassified sequences</taxon>
        <taxon>metagenomes</taxon>
        <taxon>organismal metagenomes</taxon>
    </lineage>
</organism>